<sequence length="104" mass="11627">MAAIMTDFWIKAYKSLKTPLELFQTGFSQMALPHLYGIQAALMLFLCDTSQADKPTLILPRSYHKIETFTLLNLNSAPTLILSAPWSVHKLNIPPSLTDLKHAA</sequence>
<name>A0A7S3QUE0_DUNTE</name>
<organism evidence="1">
    <name type="scientific">Dunaliella tertiolecta</name>
    <name type="common">Green alga</name>
    <dbReference type="NCBI Taxonomy" id="3047"/>
    <lineage>
        <taxon>Eukaryota</taxon>
        <taxon>Viridiplantae</taxon>
        <taxon>Chlorophyta</taxon>
        <taxon>core chlorophytes</taxon>
        <taxon>Chlorophyceae</taxon>
        <taxon>CS clade</taxon>
        <taxon>Chlamydomonadales</taxon>
        <taxon>Dunaliellaceae</taxon>
        <taxon>Dunaliella</taxon>
    </lineage>
</organism>
<protein>
    <submittedName>
        <fullName evidence="1">Uncharacterized protein</fullName>
    </submittedName>
</protein>
<gene>
    <name evidence="1" type="ORF">DTER00134_LOCUS8471</name>
</gene>
<dbReference type="AlphaFoldDB" id="A0A7S3QUE0"/>
<proteinExistence type="predicted"/>
<accession>A0A7S3QUE0</accession>
<reference evidence="1" key="1">
    <citation type="submission" date="2021-01" db="EMBL/GenBank/DDBJ databases">
        <authorList>
            <person name="Corre E."/>
            <person name="Pelletier E."/>
            <person name="Niang G."/>
            <person name="Scheremetjew M."/>
            <person name="Finn R."/>
            <person name="Kale V."/>
            <person name="Holt S."/>
            <person name="Cochrane G."/>
            <person name="Meng A."/>
            <person name="Brown T."/>
            <person name="Cohen L."/>
        </authorList>
    </citation>
    <scope>NUCLEOTIDE SEQUENCE</scope>
    <source>
        <strain evidence="1">CCMP1320</strain>
    </source>
</reference>
<evidence type="ECO:0000313" key="1">
    <source>
        <dbReference type="EMBL" id="CAE0493398.1"/>
    </source>
</evidence>
<dbReference type="EMBL" id="HBIP01014582">
    <property type="protein sequence ID" value="CAE0493398.1"/>
    <property type="molecule type" value="Transcribed_RNA"/>
</dbReference>